<accession>A0A6I6DE33</accession>
<evidence type="ECO:0000313" key="2">
    <source>
        <dbReference type="Proteomes" id="UP000426444"/>
    </source>
</evidence>
<reference evidence="2" key="1">
    <citation type="journal article" date="2019" name="Microbiology">
        <title>Complete Genome Sequence of an Uncultured Bacterium of the Candidate Phylum Bipolaricaulota.</title>
        <authorList>
            <person name="Kadnikov V.V."/>
            <person name="Mardanov A.V."/>
            <person name="Beletsky A.V."/>
            <person name="Frank Y.A."/>
            <person name="Karnachuk O.V."/>
            <person name="Ravin N.V."/>
        </authorList>
    </citation>
    <scope>NUCLEOTIDE SEQUENCE [LARGE SCALE GENOMIC DNA]</scope>
</reference>
<organism evidence="1 2">
    <name type="scientific">Candidatus Syntrophocurvum alkaliphilum</name>
    <dbReference type="NCBI Taxonomy" id="2293317"/>
    <lineage>
        <taxon>Bacteria</taxon>
        <taxon>Bacillati</taxon>
        <taxon>Bacillota</taxon>
        <taxon>Clostridia</taxon>
        <taxon>Eubacteriales</taxon>
        <taxon>Syntrophomonadaceae</taxon>
        <taxon>Candidatus Syntrophocurvum</taxon>
    </lineage>
</organism>
<dbReference type="RefSeq" id="WP_156203386.1">
    <property type="nucleotide sequence ID" value="NZ_CP046457.1"/>
</dbReference>
<evidence type="ECO:0000313" key="1">
    <source>
        <dbReference type="EMBL" id="QGT99496.1"/>
    </source>
</evidence>
<dbReference type="OrthoDB" id="3034179at2"/>
<name>A0A6I6DE33_9FIRM</name>
<dbReference type="Proteomes" id="UP000426444">
    <property type="component" value="Chromosome"/>
</dbReference>
<sequence>MRRIPPSLKEKLSKQEYTKYQNSEPQIEVTIARARSSIQDTNYFNIETIREKVGISEVAVAIQRLLPHGSPTGIYDIHIDNGIAKTSKREYPDKYAEGFINQFEIGPAKSVAIAFDGRWELNRINQWSIRTFLKPYIFWVEEDGNLFTQLWDEEETRKELAVNVSKVKAIRGWKSVGIPTHDHGVIAAYIKEDGKVYYKNYSEQEDGNYRWENERVVEEFTGIAQNINLFITNDYRVGFMIENVLGITSWVITSRNWAGMAISPERIYVRQGAKLDFINTVKQDLMSIHGSITLNIKELNIAFLYSKTDNKFTYIENTPDEEGDWGKILILRTQNELYNYSTIDFEIQDKFSRLYYPESIERLGYKEYKLTFANFNDVDKEGTLKFLGMETKNGVGEVYTPFEQIFYPQNLEPVGLPLPEVEAIWNE</sequence>
<dbReference type="AlphaFoldDB" id="A0A6I6DE33"/>
<dbReference type="KEGG" id="salq:SYNTR_0903"/>
<protein>
    <submittedName>
        <fullName evidence="1">Uncharacterized protein</fullName>
    </submittedName>
</protein>
<proteinExistence type="predicted"/>
<dbReference type="EMBL" id="CP046457">
    <property type="protein sequence ID" value="QGT99496.1"/>
    <property type="molecule type" value="Genomic_DNA"/>
</dbReference>
<gene>
    <name evidence="1" type="ORF">SYNTR_0903</name>
</gene>
<keyword evidence="2" id="KW-1185">Reference proteome</keyword>